<protein>
    <recommendedName>
        <fullName evidence="3">Histidine kinase N-terminal 7TM region domain-containing protein</fullName>
    </recommendedName>
</protein>
<proteinExistence type="predicted"/>
<dbReference type="EMBL" id="LAZR01000438">
    <property type="protein sequence ID" value="KKN68852.1"/>
    <property type="molecule type" value="Genomic_DNA"/>
</dbReference>
<gene>
    <name evidence="2" type="ORF">LCGC14_0447180</name>
</gene>
<evidence type="ECO:0000313" key="2">
    <source>
        <dbReference type="EMBL" id="KKN68852.1"/>
    </source>
</evidence>
<feature type="transmembrane region" description="Helical" evidence="1">
    <location>
        <begin position="61"/>
        <end position="79"/>
    </location>
</feature>
<evidence type="ECO:0000256" key="1">
    <source>
        <dbReference type="SAM" id="Phobius"/>
    </source>
</evidence>
<comment type="caution">
    <text evidence="2">The sequence shown here is derived from an EMBL/GenBank/DDBJ whole genome shotgun (WGS) entry which is preliminary data.</text>
</comment>
<feature type="transmembrane region" description="Helical" evidence="1">
    <location>
        <begin position="39"/>
        <end position="55"/>
    </location>
</feature>
<keyword evidence="1" id="KW-1133">Transmembrane helix</keyword>
<sequence length="165" mass="19454">MYVTEPLMVYVKAFTQWGFLMAFLYSLASTINKENKSPVYLSALMLCSYVFSGYIDLLESLYLNSMLYDFITILALLILEHLKVLHRSIAFHFIIFALTINAVLTLILHYDLYVLYNYEPWWYWSVYSIGVNMFDVLMFLSLVFNKNTIFKRGVALNFKKLKNIE</sequence>
<feature type="transmembrane region" description="Helical" evidence="1">
    <location>
        <begin position="6"/>
        <end position="27"/>
    </location>
</feature>
<keyword evidence="1" id="KW-0472">Membrane</keyword>
<organism evidence="2">
    <name type="scientific">marine sediment metagenome</name>
    <dbReference type="NCBI Taxonomy" id="412755"/>
    <lineage>
        <taxon>unclassified sequences</taxon>
        <taxon>metagenomes</taxon>
        <taxon>ecological metagenomes</taxon>
    </lineage>
</organism>
<accession>A0A0F9T243</accession>
<feature type="transmembrane region" description="Helical" evidence="1">
    <location>
        <begin position="122"/>
        <end position="144"/>
    </location>
</feature>
<evidence type="ECO:0008006" key="3">
    <source>
        <dbReference type="Google" id="ProtNLM"/>
    </source>
</evidence>
<keyword evidence="1" id="KW-0812">Transmembrane</keyword>
<name>A0A0F9T243_9ZZZZ</name>
<feature type="transmembrane region" description="Helical" evidence="1">
    <location>
        <begin position="91"/>
        <end position="110"/>
    </location>
</feature>
<dbReference type="AlphaFoldDB" id="A0A0F9T243"/>
<reference evidence="2" key="1">
    <citation type="journal article" date="2015" name="Nature">
        <title>Complex archaea that bridge the gap between prokaryotes and eukaryotes.</title>
        <authorList>
            <person name="Spang A."/>
            <person name="Saw J.H."/>
            <person name="Jorgensen S.L."/>
            <person name="Zaremba-Niedzwiedzka K."/>
            <person name="Martijn J."/>
            <person name="Lind A.E."/>
            <person name="van Eijk R."/>
            <person name="Schleper C."/>
            <person name="Guy L."/>
            <person name="Ettema T.J."/>
        </authorList>
    </citation>
    <scope>NUCLEOTIDE SEQUENCE</scope>
</reference>